<evidence type="ECO:0000313" key="8">
    <source>
        <dbReference type="Proteomes" id="UP001583177"/>
    </source>
</evidence>
<evidence type="ECO:0000313" key="7">
    <source>
        <dbReference type="EMBL" id="KAL1861358.1"/>
    </source>
</evidence>
<keyword evidence="4 6" id="KW-0479">Metal-binding</keyword>
<keyword evidence="5 6" id="KW-0408">Iron</keyword>
<dbReference type="PRINTS" id="PR00463">
    <property type="entry name" value="EP450I"/>
</dbReference>
<sequence length="415" mass="46400">DIVRVGPSALSFVTPQSYITIYGHPKQREKRFIKAAVYDKGERRIASVRDPTEHAQQRRLLSNAFSARALRDQEVVIHRYLDLLVQQFNKLGSGGSKPVDAAAAYNWLTFDVIGDLAFGESFGAVAEGSSYWSSLILDATLWAGVSHLMKRNALMKLILPLFWPQGMAEKLKQHRELARRKAKKRIELGTSLNRQDFFSHLIKDNLLSEASLVGNSRTLLVAGSETTASGLAGVTYYLLKIPVSLTKLSEEIRPAFSSYDAITGDSTASLAYLHGVIEEGLCLFPPVAFGLPRDCPGAVIDGVYIPDGVVVSTENYALSRDPRYWIDPESFRPERWIGQGLGDDKRAFQPFSTGPRACLGLNLAYLEMRVTLAKILFMYDLEMVSQIDDWSTACKCYGMWKKPEFLVKFHPRHTI</sequence>
<dbReference type="PANTHER" id="PTHR24305">
    <property type="entry name" value="CYTOCHROME P450"/>
    <property type="match status" value="1"/>
</dbReference>
<evidence type="ECO:0000256" key="4">
    <source>
        <dbReference type="ARBA" id="ARBA00022723"/>
    </source>
</evidence>
<dbReference type="PANTHER" id="PTHR24305:SF210">
    <property type="entry name" value="CYTOCHROME P450 MONOOXYGENASE ASQL-RELATED"/>
    <property type="match status" value="1"/>
</dbReference>
<dbReference type="Proteomes" id="UP001583177">
    <property type="component" value="Unassembled WGS sequence"/>
</dbReference>
<organism evidence="7 8">
    <name type="scientific">Diaporthe australafricana</name>
    <dbReference type="NCBI Taxonomy" id="127596"/>
    <lineage>
        <taxon>Eukaryota</taxon>
        <taxon>Fungi</taxon>
        <taxon>Dikarya</taxon>
        <taxon>Ascomycota</taxon>
        <taxon>Pezizomycotina</taxon>
        <taxon>Sordariomycetes</taxon>
        <taxon>Sordariomycetidae</taxon>
        <taxon>Diaporthales</taxon>
        <taxon>Diaporthaceae</taxon>
        <taxon>Diaporthe</taxon>
    </lineage>
</organism>
<gene>
    <name evidence="7" type="ORF">Daus18300_008889</name>
</gene>
<keyword evidence="6" id="KW-0503">Monooxygenase</keyword>
<keyword evidence="8" id="KW-1185">Reference proteome</keyword>
<reference evidence="7 8" key="1">
    <citation type="journal article" date="2024" name="IMA Fungus">
        <title>IMA Genome - F19 : A genome assembly and annotation guide to empower mycologists, including annotated draft genome sequences of Ceratocystis pirilliformis, Diaporthe australafricana, Fusarium ophioides, Paecilomyces lecythidis, and Sporothrix stenoceras.</title>
        <authorList>
            <person name="Aylward J."/>
            <person name="Wilson A.M."/>
            <person name="Visagie C.M."/>
            <person name="Spraker J."/>
            <person name="Barnes I."/>
            <person name="Buitendag C."/>
            <person name="Ceriani C."/>
            <person name="Del Mar Angel L."/>
            <person name="du Plessis D."/>
            <person name="Fuchs T."/>
            <person name="Gasser K."/>
            <person name="Kramer D."/>
            <person name="Li W."/>
            <person name="Munsamy K."/>
            <person name="Piso A."/>
            <person name="Price J.L."/>
            <person name="Sonnekus B."/>
            <person name="Thomas C."/>
            <person name="van der Nest A."/>
            <person name="van Dijk A."/>
            <person name="van Heerden A."/>
            <person name="van Vuuren N."/>
            <person name="Yilmaz N."/>
            <person name="Duong T.A."/>
            <person name="van der Merwe N.A."/>
            <person name="Wingfield M.J."/>
            <person name="Wingfield B.D."/>
        </authorList>
    </citation>
    <scope>NUCLEOTIDE SEQUENCE [LARGE SCALE GENOMIC DNA]</scope>
    <source>
        <strain evidence="7 8">CMW 18300</strain>
    </source>
</reference>
<accession>A0ABR3WGC9</accession>
<name>A0ABR3WGC9_9PEZI</name>
<protein>
    <recommendedName>
        <fullName evidence="9">Isotrichodermin C-15 hydroxylase</fullName>
    </recommendedName>
</protein>
<dbReference type="CDD" id="cd11058">
    <property type="entry name" value="CYP60B-like"/>
    <property type="match status" value="1"/>
</dbReference>
<keyword evidence="6" id="KW-0560">Oxidoreductase</keyword>
<dbReference type="InterPro" id="IPR001128">
    <property type="entry name" value="Cyt_P450"/>
</dbReference>
<evidence type="ECO:0000256" key="1">
    <source>
        <dbReference type="ARBA" id="ARBA00001971"/>
    </source>
</evidence>
<dbReference type="InterPro" id="IPR002401">
    <property type="entry name" value="Cyt_P450_E_grp-I"/>
</dbReference>
<dbReference type="InterPro" id="IPR017972">
    <property type="entry name" value="Cyt_P450_CS"/>
</dbReference>
<dbReference type="InterPro" id="IPR050121">
    <property type="entry name" value="Cytochrome_P450_monoxygenase"/>
</dbReference>
<evidence type="ECO:0000256" key="6">
    <source>
        <dbReference type="RuleBase" id="RU000461"/>
    </source>
</evidence>
<evidence type="ECO:0000256" key="2">
    <source>
        <dbReference type="ARBA" id="ARBA00010617"/>
    </source>
</evidence>
<feature type="non-terminal residue" evidence="7">
    <location>
        <position position="1"/>
    </location>
</feature>
<dbReference type="PRINTS" id="PR00385">
    <property type="entry name" value="P450"/>
</dbReference>
<dbReference type="EMBL" id="JAWRVE010000087">
    <property type="protein sequence ID" value="KAL1861358.1"/>
    <property type="molecule type" value="Genomic_DNA"/>
</dbReference>
<dbReference type="Gene3D" id="1.10.630.10">
    <property type="entry name" value="Cytochrome P450"/>
    <property type="match status" value="1"/>
</dbReference>
<dbReference type="SUPFAM" id="SSF48264">
    <property type="entry name" value="Cytochrome P450"/>
    <property type="match status" value="1"/>
</dbReference>
<comment type="caution">
    <text evidence="7">The sequence shown here is derived from an EMBL/GenBank/DDBJ whole genome shotgun (WGS) entry which is preliminary data.</text>
</comment>
<dbReference type="InterPro" id="IPR036396">
    <property type="entry name" value="Cyt_P450_sf"/>
</dbReference>
<proteinExistence type="inferred from homology"/>
<keyword evidence="3 6" id="KW-0349">Heme</keyword>
<evidence type="ECO:0000256" key="5">
    <source>
        <dbReference type="ARBA" id="ARBA00023004"/>
    </source>
</evidence>
<evidence type="ECO:0000256" key="3">
    <source>
        <dbReference type="ARBA" id="ARBA00022617"/>
    </source>
</evidence>
<dbReference type="PROSITE" id="PS00086">
    <property type="entry name" value="CYTOCHROME_P450"/>
    <property type="match status" value="1"/>
</dbReference>
<dbReference type="Pfam" id="PF00067">
    <property type="entry name" value="p450"/>
    <property type="match status" value="1"/>
</dbReference>
<evidence type="ECO:0008006" key="9">
    <source>
        <dbReference type="Google" id="ProtNLM"/>
    </source>
</evidence>
<comment type="similarity">
    <text evidence="2 6">Belongs to the cytochrome P450 family.</text>
</comment>
<comment type="cofactor">
    <cofactor evidence="1">
        <name>heme</name>
        <dbReference type="ChEBI" id="CHEBI:30413"/>
    </cofactor>
</comment>